<dbReference type="RefSeq" id="XP_018477526.1">
    <property type="nucleotide sequence ID" value="XM_018622024.2"/>
</dbReference>
<dbReference type="Pfam" id="PF02749">
    <property type="entry name" value="QRPTase_N"/>
    <property type="match status" value="1"/>
</dbReference>
<evidence type="ECO:0000313" key="3">
    <source>
        <dbReference type="RefSeq" id="XP_018477525.1"/>
    </source>
</evidence>
<dbReference type="Proteomes" id="UP000504610">
    <property type="component" value="Chromosome 1"/>
</dbReference>
<gene>
    <name evidence="3 4" type="primary">LOC108848617</name>
    <name evidence="5 6 7" type="synonym">LOC130494302</name>
</gene>
<dbReference type="RefSeq" id="XP_018477525.1">
    <property type="nucleotide sequence ID" value="XM_018622023.2"/>
</dbReference>
<evidence type="ECO:0000313" key="6">
    <source>
        <dbReference type="RefSeq" id="XP_056856648.1"/>
    </source>
</evidence>
<dbReference type="Proteomes" id="UP000504610">
    <property type="component" value="Chromosome 4"/>
</dbReference>
<sequence>MKAPKMPLQIVHFNIACVVSQTSSLIMAIFQLQPKPMESFRFWNYEQLIVLANTNTDCPGAKANVFFSGDKGRSLAKEDGIVAGIPLAEMIFEEVDLSLKVEWMRKDGDYVHKGFLRQKKTASGLRLVDK</sequence>
<evidence type="ECO:0000313" key="2">
    <source>
        <dbReference type="Proteomes" id="UP000504610"/>
    </source>
</evidence>
<dbReference type="SUPFAM" id="SSF54675">
    <property type="entry name" value="Nicotinate/Quinolinate PRTase N-terminal domain-like"/>
    <property type="match status" value="1"/>
</dbReference>
<evidence type="ECO:0000313" key="7">
    <source>
        <dbReference type="RefSeq" id="XP_056856696.1"/>
    </source>
</evidence>
<organism evidence="2 4">
    <name type="scientific">Raphanus sativus</name>
    <name type="common">Radish</name>
    <name type="synonym">Raphanus raphanistrum var. sativus</name>
    <dbReference type="NCBI Taxonomy" id="3726"/>
    <lineage>
        <taxon>Eukaryota</taxon>
        <taxon>Viridiplantae</taxon>
        <taxon>Streptophyta</taxon>
        <taxon>Embryophyta</taxon>
        <taxon>Tracheophyta</taxon>
        <taxon>Spermatophyta</taxon>
        <taxon>Magnoliopsida</taxon>
        <taxon>eudicotyledons</taxon>
        <taxon>Gunneridae</taxon>
        <taxon>Pentapetalae</taxon>
        <taxon>rosids</taxon>
        <taxon>malvids</taxon>
        <taxon>Brassicales</taxon>
        <taxon>Brassicaceae</taxon>
        <taxon>Brassiceae</taxon>
        <taxon>Raphanus</taxon>
    </lineage>
</organism>
<feature type="domain" description="Quinolinate phosphoribosyl transferase N-terminal" evidence="1">
    <location>
        <begin position="75"/>
        <end position="114"/>
    </location>
</feature>
<keyword evidence="2" id="KW-1185">Reference proteome</keyword>
<dbReference type="RefSeq" id="XP_056856602.1">
    <property type="nucleotide sequence ID" value="XM_057000622.1"/>
</dbReference>
<name>A0A6J0N0M8_RAPSA</name>
<dbReference type="RefSeq" id="XP_056856696.1">
    <property type="nucleotide sequence ID" value="XM_057000716.1"/>
</dbReference>
<reference evidence="3 4" key="2">
    <citation type="submission" date="2025-04" db="UniProtKB">
        <authorList>
            <consortium name="RefSeq"/>
        </authorList>
    </citation>
    <scope>IDENTIFICATION</scope>
    <source>
        <tissue evidence="3 4">Leaf</tissue>
    </source>
</reference>
<evidence type="ECO:0000313" key="4">
    <source>
        <dbReference type="RefSeq" id="XP_018477526.1"/>
    </source>
</evidence>
<dbReference type="GO" id="GO:0016763">
    <property type="term" value="F:pentosyltransferase activity"/>
    <property type="evidence" value="ECO:0007669"/>
    <property type="project" value="InterPro"/>
</dbReference>
<dbReference type="Gene3D" id="3.90.1170.20">
    <property type="entry name" value="Quinolinate phosphoribosyl transferase, N-terminal domain"/>
    <property type="match status" value="1"/>
</dbReference>
<dbReference type="KEGG" id="rsz:108848617"/>
<dbReference type="RefSeq" id="XP_056856648.1">
    <property type="nucleotide sequence ID" value="XM_057000668.1"/>
</dbReference>
<dbReference type="GeneID" id="108848617"/>
<dbReference type="InterPro" id="IPR022412">
    <property type="entry name" value="Quinolinate_PRibosylTrfase_N"/>
</dbReference>
<dbReference type="KEGG" id="rsz:130494302"/>
<protein>
    <submittedName>
        <fullName evidence="3 4">Uncharacterized protein LOC108848617 isoform X1</fullName>
    </submittedName>
    <submittedName>
        <fullName evidence="5 6">Uncharacterized protein LOC130494302 isoform X1</fullName>
    </submittedName>
</protein>
<dbReference type="OrthoDB" id="1135125at2759"/>
<dbReference type="AlphaFoldDB" id="A0A6J0N0M8"/>
<reference evidence="2" key="1">
    <citation type="journal article" date="2019" name="Database">
        <title>The radish genome database (RadishGD): an integrated information resource for radish genomics.</title>
        <authorList>
            <person name="Yu H.J."/>
            <person name="Baek S."/>
            <person name="Lee Y.J."/>
            <person name="Cho A."/>
            <person name="Mun J.H."/>
        </authorList>
    </citation>
    <scope>NUCLEOTIDE SEQUENCE [LARGE SCALE GENOMIC DNA]</scope>
    <source>
        <strain evidence="2">cv. WK10039</strain>
    </source>
</reference>
<evidence type="ECO:0000313" key="5">
    <source>
        <dbReference type="RefSeq" id="XP_056856602.1"/>
    </source>
</evidence>
<proteinExistence type="predicted"/>
<evidence type="ECO:0000259" key="1">
    <source>
        <dbReference type="Pfam" id="PF02749"/>
    </source>
</evidence>
<accession>A0A6J0N0M8</accession>
<dbReference type="InterPro" id="IPR037128">
    <property type="entry name" value="Quinolinate_PRibosylTase_N_sf"/>
</dbReference>